<evidence type="ECO:0000313" key="2">
    <source>
        <dbReference type="Proteomes" id="UP000821865"/>
    </source>
</evidence>
<proteinExistence type="predicted"/>
<protein>
    <submittedName>
        <fullName evidence="1">Uncharacterized protein</fullName>
    </submittedName>
</protein>
<evidence type="ECO:0000313" key="1">
    <source>
        <dbReference type="EMBL" id="KAH7945883.1"/>
    </source>
</evidence>
<gene>
    <name evidence="1" type="ORF">HPB49_016845</name>
</gene>
<dbReference type="EMBL" id="CM023475">
    <property type="protein sequence ID" value="KAH7945883.1"/>
    <property type="molecule type" value="Genomic_DNA"/>
</dbReference>
<sequence length="179" mass="19776">MPTSTRLTSYDPVQNVISVATDVLGPPFYYPRGTSAMIYGGLGFVYAMEVVIALNSMRALIRDDLTSASTQASNARLWLPSTCENRDLLFPELPALALAHAAYLRFRDADSDLPLKGLSYSPEQIFFISFCHATCLFYPNNTHSSPVCNEVVKNFAPFSRAFSCPKDSETNPAMKCQNL</sequence>
<organism evidence="1 2">
    <name type="scientific">Dermacentor silvarum</name>
    <name type="common">Tick</name>
    <dbReference type="NCBI Taxonomy" id="543639"/>
    <lineage>
        <taxon>Eukaryota</taxon>
        <taxon>Metazoa</taxon>
        <taxon>Ecdysozoa</taxon>
        <taxon>Arthropoda</taxon>
        <taxon>Chelicerata</taxon>
        <taxon>Arachnida</taxon>
        <taxon>Acari</taxon>
        <taxon>Parasitiformes</taxon>
        <taxon>Ixodida</taxon>
        <taxon>Ixodoidea</taxon>
        <taxon>Ixodidae</taxon>
        <taxon>Rhipicephalinae</taxon>
        <taxon>Dermacentor</taxon>
    </lineage>
</organism>
<keyword evidence="2" id="KW-1185">Reference proteome</keyword>
<comment type="caution">
    <text evidence="1">The sequence shown here is derived from an EMBL/GenBank/DDBJ whole genome shotgun (WGS) entry which is preliminary data.</text>
</comment>
<name>A0ACB8CLM1_DERSI</name>
<reference evidence="1" key="1">
    <citation type="submission" date="2020-05" db="EMBL/GenBank/DDBJ databases">
        <title>Large-scale comparative analyses of tick genomes elucidate their genetic diversity and vector capacities.</title>
        <authorList>
            <person name="Jia N."/>
            <person name="Wang J."/>
            <person name="Shi W."/>
            <person name="Du L."/>
            <person name="Sun Y."/>
            <person name="Zhan W."/>
            <person name="Jiang J."/>
            <person name="Wang Q."/>
            <person name="Zhang B."/>
            <person name="Ji P."/>
            <person name="Sakyi L.B."/>
            <person name="Cui X."/>
            <person name="Yuan T."/>
            <person name="Jiang B."/>
            <person name="Yang W."/>
            <person name="Lam T.T.-Y."/>
            <person name="Chang Q."/>
            <person name="Ding S."/>
            <person name="Wang X."/>
            <person name="Zhu J."/>
            <person name="Ruan X."/>
            <person name="Zhao L."/>
            <person name="Wei J."/>
            <person name="Que T."/>
            <person name="Du C."/>
            <person name="Cheng J."/>
            <person name="Dai P."/>
            <person name="Han X."/>
            <person name="Huang E."/>
            <person name="Gao Y."/>
            <person name="Liu J."/>
            <person name="Shao H."/>
            <person name="Ye R."/>
            <person name="Li L."/>
            <person name="Wei W."/>
            <person name="Wang X."/>
            <person name="Wang C."/>
            <person name="Yang T."/>
            <person name="Huo Q."/>
            <person name="Li W."/>
            <person name="Guo W."/>
            <person name="Chen H."/>
            <person name="Zhou L."/>
            <person name="Ni X."/>
            <person name="Tian J."/>
            <person name="Zhou Y."/>
            <person name="Sheng Y."/>
            <person name="Liu T."/>
            <person name="Pan Y."/>
            <person name="Xia L."/>
            <person name="Li J."/>
            <person name="Zhao F."/>
            <person name="Cao W."/>
        </authorList>
    </citation>
    <scope>NUCLEOTIDE SEQUENCE</scope>
    <source>
        <strain evidence="1">Dsil-2018</strain>
    </source>
</reference>
<dbReference type="Proteomes" id="UP000821865">
    <property type="component" value="Chromosome 6"/>
</dbReference>
<accession>A0ACB8CLM1</accession>